<dbReference type="Proteomes" id="UP000077069">
    <property type="component" value="Unassembled WGS sequence"/>
</dbReference>
<organism evidence="2 3">
    <name type="scientific">Paraphaeosphaeria sporulosa</name>
    <dbReference type="NCBI Taxonomy" id="1460663"/>
    <lineage>
        <taxon>Eukaryota</taxon>
        <taxon>Fungi</taxon>
        <taxon>Dikarya</taxon>
        <taxon>Ascomycota</taxon>
        <taxon>Pezizomycotina</taxon>
        <taxon>Dothideomycetes</taxon>
        <taxon>Pleosporomycetidae</taxon>
        <taxon>Pleosporales</taxon>
        <taxon>Massarineae</taxon>
        <taxon>Didymosphaeriaceae</taxon>
        <taxon>Paraphaeosphaeria</taxon>
    </lineage>
</organism>
<dbReference type="PROSITE" id="PS50181">
    <property type="entry name" value="FBOX"/>
    <property type="match status" value="1"/>
</dbReference>
<sequence>MTAQRNVLFSVAFSCRPDATMAKLSDLPSELLEQVLLYLPQSAYCSLSRVNKALYGITTSYLYRDITLLARSRDHTPRVDRLFFNILDNPKLGKHVRSLTAGVCTQEPCREVRLCMPIDNKAEHRLSVEKAMRFIDKWQPVVQAEDFLDGLDANDYGVYFALLYLLVLPTLQCINISEIGDETLRPLKYTLDNIRTEEATGNTQLLGRLGSVKEVTYNFQHDMTSPFPRSGTNDLWSSLIIHSIESLELSACREWSSFSRPGAPVPRFARFRNFQPASTLMFLTTFVMRCTVNVAETLHGILPQTPQLRSLTCEAFCDTSRNPLNADTAGATPPWILLEQWNAELNTVKNTLETLVLSVELSNGDCTFFRQPDLKPHVSGRLNLSRFDRLHTLEVPVPFLTDDAFLWIGSDTNFSPYAPPNLRHLTLRTDMTEAQWVYPWDTSIREKGPTFQESKEEAWVKDQARMDLTCVFQIALALIDQLPDLQSFSVWQPPDPSLDMFGYQLEDLRTSCKNKSITARVVYPMLLRRKSTVHWDLAREVTLFDSQFPDSGSVARMFRGERRGIPLGLASQYHLGEFRKNHVRRHR</sequence>
<proteinExistence type="predicted"/>
<dbReference type="Pfam" id="PF12937">
    <property type="entry name" value="F-box-like"/>
    <property type="match status" value="1"/>
</dbReference>
<dbReference type="InParanoid" id="A0A177CTZ2"/>
<dbReference type="EMBL" id="KV441549">
    <property type="protein sequence ID" value="OAG10994.1"/>
    <property type="molecule type" value="Genomic_DNA"/>
</dbReference>
<protein>
    <recommendedName>
        <fullName evidence="1">F-box domain-containing protein</fullName>
    </recommendedName>
</protein>
<dbReference type="RefSeq" id="XP_018041359.1">
    <property type="nucleotide sequence ID" value="XM_018176266.1"/>
</dbReference>
<feature type="domain" description="F-box" evidence="1">
    <location>
        <begin position="21"/>
        <end position="66"/>
    </location>
</feature>
<dbReference type="InterPro" id="IPR001810">
    <property type="entry name" value="F-box_dom"/>
</dbReference>
<evidence type="ECO:0000259" key="1">
    <source>
        <dbReference type="PROSITE" id="PS50181"/>
    </source>
</evidence>
<evidence type="ECO:0000313" key="2">
    <source>
        <dbReference type="EMBL" id="OAG10994.1"/>
    </source>
</evidence>
<reference evidence="2 3" key="1">
    <citation type="submission" date="2016-05" db="EMBL/GenBank/DDBJ databases">
        <title>Comparative analysis of secretome profiles of manganese(II)-oxidizing ascomycete fungi.</title>
        <authorList>
            <consortium name="DOE Joint Genome Institute"/>
            <person name="Zeiner C.A."/>
            <person name="Purvine S.O."/>
            <person name="Zink E.M."/>
            <person name="Wu S."/>
            <person name="Pasa-Tolic L."/>
            <person name="Chaput D.L."/>
            <person name="Haridas S."/>
            <person name="Grigoriev I.V."/>
            <person name="Santelli C.M."/>
            <person name="Hansel C.M."/>
        </authorList>
    </citation>
    <scope>NUCLEOTIDE SEQUENCE [LARGE SCALE GENOMIC DNA]</scope>
    <source>
        <strain evidence="2 3">AP3s5-JAC2a</strain>
    </source>
</reference>
<evidence type="ECO:0000313" key="3">
    <source>
        <dbReference type="Proteomes" id="UP000077069"/>
    </source>
</evidence>
<dbReference type="GeneID" id="28759752"/>
<name>A0A177CTZ2_9PLEO</name>
<dbReference type="SUPFAM" id="SSF81383">
    <property type="entry name" value="F-box domain"/>
    <property type="match status" value="1"/>
</dbReference>
<dbReference type="InterPro" id="IPR036047">
    <property type="entry name" value="F-box-like_dom_sf"/>
</dbReference>
<dbReference type="SMART" id="SM00256">
    <property type="entry name" value="FBOX"/>
    <property type="match status" value="1"/>
</dbReference>
<dbReference type="OrthoDB" id="4191831at2759"/>
<accession>A0A177CTZ2</accession>
<dbReference type="AlphaFoldDB" id="A0A177CTZ2"/>
<gene>
    <name evidence="2" type="ORF">CC84DRAFT_1139910</name>
</gene>
<keyword evidence="3" id="KW-1185">Reference proteome</keyword>